<dbReference type="EMBL" id="LAZR01017135">
    <property type="protein sequence ID" value="KKM01662.1"/>
    <property type="molecule type" value="Genomic_DNA"/>
</dbReference>
<protein>
    <submittedName>
        <fullName evidence="1">Uncharacterized protein</fullName>
    </submittedName>
</protein>
<evidence type="ECO:0000313" key="1">
    <source>
        <dbReference type="EMBL" id="KKM01662.1"/>
    </source>
</evidence>
<dbReference type="AlphaFoldDB" id="A0A0F9HES5"/>
<reference evidence="1" key="1">
    <citation type="journal article" date="2015" name="Nature">
        <title>Complex archaea that bridge the gap between prokaryotes and eukaryotes.</title>
        <authorList>
            <person name="Spang A."/>
            <person name="Saw J.H."/>
            <person name="Jorgensen S.L."/>
            <person name="Zaremba-Niedzwiedzka K."/>
            <person name="Martijn J."/>
            <person name="Lind A.E."/>
            <person name="van Eijk R."/>
            <person name="Schleper C."/>
            <person name="Guy L."/>
            <person name="Ettema T.J."/>
        </authorList>
    </citation>
    <scope>NUCLEOTIDE SEQUENCE</scope>
</reference>
<sequence>NFGIFIRDWKRELSITQLRQLYKACMDVPEIQGGIMVCNIVSSFSQDFSSQFGIKLVTKELLTSAIRNN</sequence>
<comment type="caution">
    <text evidence="1">The sequence shown here is derived from an EMBL/GenBank/DDBJ whole genome shotgun (WGS) entry which is preliminary data.</text>
</comment>
<proteinExistence type="predicted"/>
<feature type="non-terminal residue" evidence="1">
    <location>
        <position position="1"/>
    </location>
</feature>
<organism evidence="1">
    <name type="scientific">marine sediment metagenome</name>
    <dbReference type="NCBI Taxonomy" id="412755"/>
    <lineage>
        <taxon>unclassified sequences</taxon>
        <taxon>metagenomes</taxon>
        <taxon>ecological metagenomes</taxon>
    </lineage>
</organism>
<name>A0A0F9HES5_9ZZZZ</name>
<gene>
    <name evidence="1" type="ORF">LCGC14_1792160</name>
</gene>
<accession>A0A0F9HES5</accession>